<reference evidence="3" key="1">
    <citation type="submission" date="2022-11" db="UniProtKB">
        <authorList>
            <consortium name="WormBaseParasite"/>
        </authorList>
    </citation>
    <scope>IDENTIFICATION</scope>
</reference>
<dbReference type="AlphaFoldDB" id="A0A914RGS0"/>
<feature type="region of interest" description="Disordered" evidence="1">
    <location>
        <begin position="223"/>
        <end position="255"/>
    </location>
</feature>
<evidence type="ECO:0000313" key="3">
    <source>
        <dbReference type="WBParaSite" id="PEQ_0000551501-mRNA-1"/>
    </source>
</evidence>
<name>A0A914RGS0_PAREQ</name>
<dbReference type="Proteomes" id="UP000887564">
    <property type="component" value="Unplaced"/>
</dbReference>
<dbReference type="WBParaSite" id="PEQ_0000551501-mRNA-1">
    <property type="protein sequence ID" value="PEQ_0000551501-mRNA-1"/>
    <property type="gene ID" value="PEQ_0000551501"/>
</dbReference>
<evidence type="ECO:0000256" key="1">
    <source>
        <dbReference type="SAM" id="MobiDB-lite"/>
    </source>
</evidence>
<evidence type="ECO:0000313" key="2">
    <source>
        <dbReference type="Proteomes" id="UP000887564"/>
    </source>
</evidence>
<keyword evidence="2" id="KW-1185">Reference proteome</keyword>
<feature type="compositionally biased region" description="Polar residues" evidence="1">
    <location>
        <begin position="223"/>
        <end position="233"/>
    </location>
</feature>
<sequence>MAKPISYIAHQISIILVSVDLMFTENLILVEISDELKEVVLNIQMPAIAKPLDITDILRENPDVLNMIASFPFMGVRKEEVSDELHIASNSRNSPERTASGSGKANEDWFVCFEGPCILATALTASLNVISKGTSDGYECLNRLRFKCSYRIRLLRFGENFICEESGVHRHKADTQLPLSSTGLPRSMREIVDESFRDNWTYMERQHNRLSYLRRTRNIRQMQQIEQKLSTTTNEEKQPSPQSPSSALNENDKKR</sequence>
<accession>A0A914RGS0</accession>
<protein>
    <submittedName>
        <fullName evidence="3">Uncharacterized protein</fullName>
    </submittedName>
</protein>
<organism evidence="2 3">
    <name type="scientific">Parascaris equorum</name>
    <name type="common">Equine roundworm</name>
    <dbReference type="NCBI Taxonomy" id="6256"/>
    <lineage>
        <taxon>Eukaryota</taxon>
        <taxon>Metazoa</taxon>
        <taxon>Ecdysozoa</taxon>
        <taxon>Nematoda</taxon>
        <taxon>Chromadorea</taxon>
        <taxon>Rhabditida</taxon>
        <taxon>Spirurina</taxon>
        <taxon>Ascaridomorpha</taxon>
        <taxon>Ascaridoidea</taxon>
        <taxon>Ascarididae</taxon>
        <taxon>Parascaris</taxon>
    </lineage>
</organism>
<proteinExistence type="predicted"/>